<feature type="compositionally biased region" description="Low complexity" evidence="4">
    <location>
        <begin position="43"/>
        <end position="54"/>
    </location>
</feature>
<feature type="compositionally biased region" description="Low complexity" evidence="4">
    <location>
        <begin position="177"/>
        <end position="188"/>
    </location>
</feature>
<proteinExistence type="inferred from homology"/>
<feature type="domain" description="NOT2/NOT3/NOT5 C-terminal" evidence="5">
    <location>
        <begin position="572"/>
        <end position="694"/>
    </location>
</feature>
<accession>A0A8T0G5K6</accession>
<dbReference type="InterPro" id="IPR007282">
    <property type="entry name" value="NOT2/3/5_C"/>
</dbReference>
<dbReference type="Proteomes" id="UP000822688">
    <property type="component" value="Chromosome 12"/>
</dbReference>
<dbReference type="InterPro" id="IPR038635">
    <property type="entry name" value="CCR4-NOT_su2/3/5_C_sf"/>
</dbReference>
<keyword evidence="7" id="KW-1185">Reference proteome</keyword>
<feature type="region of interest" description="Disordered" evidence="4">
    <location>
        <begin position="119"/>
        <end position="188"/>
    </location>
</feature>
<feature type="compositionally biased region" description="Low complexity" evidence="4">
    <location>
        <begin position="119"/>
        <end position="130"/>
    </location>
</feature>
<organism evidence="6 7">
    <name type="scientific">Ceratodon purpureus</name>
    <name type="common">Fire moss</name>
    <name type="synonym">Dicranum purpureum</name>
    <dbReference type="NCBI Taxonomy" id="3225"/>
    <lineage>
        <taxon>Eukaryota</taxon>
        <taxon>Viridiplantae</taxon>
        <taxon>Streptophyta</taxon>
        <taxon>Embryophyta</taxon>
        <taxon>Bryophyta</taxon>
        <taxon>Bryophytina</taxon>
        <taxon>Bryopsida</taxon>
        <taxon>Dicranidae</taxon>
        <taxon>Pseudoditrichales</taxon>
        <taxon>Ditrichaceae</taxon>
        <taxon>Ceratodon</taxon>
    </lineage>
</organism>
<name>A0A8T0G5K6_CERPU</name>
<gene>
    <name evidence="6" type="ORF">KC19_12G006000</name>
</gene>
<dbReference type="InterPro" id="IPR040168">
    <property type="entry name" value="Not2/3/5"/>
</dbReference>
<dbReference type="Gene3D" id="2.30.30.1020">
    <property type="entry name" value="CCR4-NOT complex subunit 2/3/5, C-terminal domain"/>
    <property type="match status" value="1"/>
</dbReference>
<evidence type="ECO:0000313" key="6">
    <source>
        <dbReference type="EMBL" id="KAG0553369.1"/>
    </source>
</evidence>
<feature type="compositionally biased region" description="Low complexity" evidence="4">
    <location>
        <begin position="138"/>
        <end position="150"/>
    </location>
</feature>
<keyword evidence="2" id="KW-0805">Transcription regulation</keyword>
<dbReference type="PANTHER" id="PTHR23326">
    <property type="entry name" value="CCR4 NOT-RELATED"/>
    <property type="match status" value="1"/>
</dbReference>
<evidence type="ECO:0000256" key="4">
    <source>
        <dbReference type="SAM" id="MobiDB-lite"/>
    </source>
</evidence>
<comment type="caution">
    <text evidence="6">The sequence shown here is derived from an EMBL/GenBank/DDBJ whole genome shotgun (WGS) entry which is preliminary data.</text>
</comment>
<dbReference type="EMBL" id="CM026433">
    <property type="protein sequence ID" value="KAG0553369.1"/>
    <property type="molecule type" value="Genomic_DNA"/>
</dbReference>
<evidence type="ECO:0000259" key="5">
    <source>
        <dbReference type="Pfam" id="PF04153"/>
    </source>
</evidence>
<keyword evidence="3" id="KW-0804">Transcription</keyword>
<dbReference type="GO" id="GO:0006355">
    <property type="term" value="P:regulation of DNA-templated transcription"/>
    <property type="evidence" value="ECO:0007669"/>
    <property type="project" value="InterPro"/>
</dbReference>
<evidence type="ECO:0000256" key="3">
    <source>
        <dbReference type="ARBA" id="ARBA00023163"/>
    </source>
</evidence>
<feature type="region of interest" description="Disordered" evidence="4">
    <location>
        <begin position="29"/>
        <end position="103"/>
    </location>
</feature>
<dbReference type="Pfam" id="PF04153">
    <property type="entry name" value="NOT2_3_5_C"/>
    <property type="match status" value="1"/>
</dbReference>
<comment type="similarity">
    <text evidence="1">Belongs to the CNOT2/3/5 family.</text>
</comment>
<sequence>MLEYGSSIMYYPLRHESNAKQESMLNNSATSLLDGSGSTARPFGSSSFTSQSGTAPGFHHAGNLQGLHNQGNYNMQTMPNALSSRNAGFGGPSGVAHQSGGSVASGRFSTNNLGVGLSQLSQGGLHGHSSMTNRTGTSVVGNHSFSNNVNGVGGSGVGSPGSSSIANRGSLSGMGGSPSQMGSVGPRIASSVGGIGGGGGVSLAGGGGLTRALNAGGGVNMQNLNSSRVNMGQLSGSSGIGVQGPGRPANSLLQQGVNMSSSTYNPSGDLLAMLSRGSPQGASLLGNNFSTSPSSGMQGPLHSANGHVGGMSPSSVGNGNDGVAFDINDFPQLTTRQSPSGNMQGTVGSLRKQGVGINAIVQQNQEFSIQNEDFPALPGFKGGSHDELQTHHKDQQHEMAMQAQQHFQMMGRSTGFSQGGSYGSNRHLLQQQQPAGNASDLHLHAGGVGDSYSPARVSASYHSQTVGPPGSGATQVHRSGVGGALGQYDHNLNYHNQSPSRGGAFGQQQQVGMAGTLRESTKQGGPAQQADRFGLLGLLSVIRMSDPDLTTLALGTDLTTLGLNLNSRENLYKTFASPWADEPVRGEPEFVVPPCYDQKAPQLQANHYTKFQDNTLFYIFYSMPRDEAQLYAADELSNRGWFFHKELKRWLKRLPNSEPMVKTPAYERGTFYFLDPNTLEIGCKENFVLHYDMLEKRPQLPAQQ</sequence>
<dbReference type="AlphaFoldDB" id="A0A8T0G5K6"/>
<feature type="compositionally biased region" description="Polar residues" evidence="4">
    <location>
        <begin position="497"/>
        <end position="511"/>
    </location>
</feature>
<evidence type="ECO:0000313" key="7">
    <source>
        <dbReference type="Proteomes" id="UP000822688"/>
    </source>
</evidence>
<dbReference type="GO" id="GO:0030015">
    <property type="term" value="C:CCR4-NOT core complex"/>
    <property type="evidence" value="ECO:0007669"/>
    <property type="project" value="InterPro"/>
</dbReference>
<feature type="region of interest" description="Disordered" evidence="4">
    <location>
        <begin position="497"/>
        <end position="528"/>
    </location>
</feature>
<evidence type="ECO:0000256" key="2">
    <source>
        <dbReference type="ARBA" id="ARBA00023015"/>
    </source>
</evidence>
<feature type="compositionally biased region" description="Polar residues" evidence="4">
    <location>
        <begin position="460"/>
        <end position="475"/>
    </location>
</feature>
<feature type="region of interest" description="Disordered" evidence="4">
    <location>
        <begin position="456"/>
        <end position="475"/>
    </location>
</feature>
<evidence type="ECO:0000256" key="1">
    <source>
        <dbReference type="ARBA" id="ARBA00007682"/>
    </source>
</evidence>
<dbReference type="OrthoDB" id="25391at2759"/>
<feature type="compositionally biased region" description="Polar residues" evidence="4">
    <location>
        <begin position="66"/>
        <end position="86"/>
    </location>
</feature>
<reference evidence="6" key="1">
    <citation type="submission" date="2020-06" db="EMBL/GenBank/DDBJ databases">
        <title>WGS assembly of Ceratodon purpureus strain R40.</title>
        <authorList>
            <person name="Carey S.B."/>
            <person name="Jenkins J."/>
            <person name="Shu S."/>
            <person name="Lovell J.T."/>
            <person name="Sreedasyam A."/>
            <person name="Maumus F."/>
            <person name="Tiley G.P."/>
            <person name="Fernandez-Pozo N."/>
            <person name="Barry K."/>
            <person name="Chen C."/>
            <person name="Wang M."/>
            <person name="Lipzen A."/>
            <person name="Daum C."/>
            <person name="Saski C.A."/>
            <person name="Payton A.C."/>
            <person name="Mcbreen J.C."/>
            <person name="Conrad R.E."/>
            <person name="Kollar L.M."/>
            <person name="Olsson S."/>
            <person name="Huttunen S."/>
            <person name="Landis J.B."/>
            <person name="Wickett N.J."/>
            <person name="Johnson M.G."/>
            <person name="Rensing S.A."/>
            <person name="Grimwood J."/>
            <person name="Schmutz J."/>
            <person name="Mcdaniel S.F."/>
        </authorList>
    </citation>
    <scope>NUCLEOTIDE SEQUENCE</scope>
    <source>
        <strain evidence="6">R40</strain>
    </source>
</reference>
<feature type="compositionally biased region" description="Polar residues" evidence="4">
    <location>
        <begin position="29"/>
        <end position="39"/>
    </location>
</feature>
<protein>
    <recommendedName>
        <fullName evidence="5">NOT2/NOT3/NOT5 C-terminal domain-containing protein</fullName>
    </recommendedName>
</protein>